<name>A0ABR9UQZ8_9CHRO</name>
<dbReference type="PANTHER" id="PTHR36836">
    <property type="entry name" value="COLANIC ACID BIOSYNTHESIS PROTEIN WCAK"/>
    <property type="match status" value="1"/>
</dbReference>
<dbReference type="GO" id="GO:0016740">
    <property type="term" value="F:transferase activity"/>
    <property type="evidence" value="ECO:0007669"/>
    <property type="project" value="UniProtKB-KW"/>
</dbReference>
<evidence type="ECO:0000313" key="3">
    <source>
        <dbReference type="Proteomes" id="UP000651156"/>
    </source>
</evidence>
<organism evidence="2 3">
    <name type="scientific">Gloeocapsopsis crepidinum LEGE 06123</name>
    <dbReference type="NCBI Taxonomy" id="588587"/>
    <lineage>
        <taxon>Bacteria</taxon>
        <taxon>Bacillati</taxon>
        <taxon>Cyanobacteriota</taxon>
        <taxon>Cyanophyceae</taxon>
        <taxon>Oscillatoriophycideae</taxon>
        <taxon>Chroococcales</taxon>
        <taxon>Chroococcaceae</taxon>
        <taxon>Gloeocapsopsis</taxon>
    </lineage>
</organism>
<dbReference type="Proteomes" id="UP000651156">
    <property type="component" value="Unassembled WGS sequence"/>
</dbReference>
<accession>A0ABR9UQZ8</accession>
<keyword evidence="3" id="KW-1185">Reference proteome</keyword>
<proteinExistence type="predicted"/>
<dbReference type="Pfam" id="PF04230">
    <property type="entry name" value="PS_pyruv_trans"/>
    <property type="match status" value="1"/>
</dbReference>
<dbReference type="PANTHER" id="PTHR36836:SF1">
    <property type="entry name" value="COLANIC ACID BIOSYNTHESIS PROTEIN WCAK"/>
    <property type="match status" value="1"/>
</dbReference>
<evidence type="ECO:0000313" key="2">
    <source>
        <dbReference type="EMBL" id="MBE9190694.1"/>
    </source>
</evidence>
<dbReference type="InterPro" id="IPR007345">
    <property type="entry name" value="Polysacch_pyruvyl_Trfase"/>
</dbReference>
<dbReference type="RefSeq" id="WP_193931868.1">
    <property type="nucleotide sequence ID" value="NZ_CAWPMZ010000043.1"/>
</dbReference>
<evidence type="ECO:0000259" key="1">
    <source>
        <dbReference type="Pfam" id="PF04230"/>
    </source>
</evidence>
<reference evidence="2 3" key="1">
    <citation type="submission" date="2020-10" db="EMBL/GenBank/DDBJ databases">
        <authorList>
            <person name="Castelo-Branco R."/>
            <person name="Eusebio N."/>
            <person name="Adriana R."/>
            <person name="Vieira A."/>
            <person name="Brugerolle De Fraissinette N."/>
            <person name="Rezende De Castro R."/>
            <person name="Schneider M.P."/>
            <person name="Vasconcelos V."/>
            <person name="Leao P.N."/>
        </authorList>
    </citation>
    <scope>NUCLEOTIDE SEQUENCE [LARGE SCALE GENOMIC DNA]</scope>
    <source>
        <strain evidence="2 3">LEGE 06123</strain>
    </source>
</reference>
<protein>
    <submittedName>
        <fullName evidence="2">Polysaccharide pyruvyl transferase family protein</fullName>
    </submittedName>
</protein>
<keyword evidence="2" id="KW-0808">Transferase</keyword>
<sequence>MNFTIYGVNSNNKGAELMLYSVKQKIQDWDRSNTLSTNVKLGSLEQGKQVTINYLPTRKSQKLAANLIPKTVRKKYGITLESEVDAVLDASGFAYSDQWGAGKTEHMADIYSRWKSQGKKIVLLPQAFGPFTSKRIQDAFSQLLNNVDLVFARDEVSYECISQLSVPMEQVKIAPDFTNLVQGIEPSYIKDLIGKPCIIPNIRMTDKTSPELSRSYFSFLTSSIEYLLDKGLEPFILLHQLTDFELGSQLQAQVSRTVPVIKEDNPLYIKGILGKCYLVISSRFHGLISALSQGVPCVGTGWSHKYKMLFKTYNCSDLLINLENNIDENLSKLDAIIYEPTRTQVIEAIAQAAKQQKVSSQQMWADVENLLVNN</sequence>
<feature type="domain" description="Polysaccharide pyruvyl transferase" evidence="1">
    <location>
        <begin position="12"/>
        <end position="304"/>
    </location>
</feature>
<gene>
    <name evidence="2" type="ORF">IQ230_10075</name>
</gene>
<comment type="caution">
    <text evidence="2">The sequence shown here is derived from an EMBL/GenBank/DDBJ whole genome shotgun (WGS) entry which is preliminary data.</text>
</comment>
<dbReference type="EMBL" id="JADEWN010000020">
    <property type="protein sequence ID" value="MBE9190694.1"/>
    <property type="molecule type" value="Genomic_DNA"/>
</dbReference>